<dbReference type="EMBL" id="CP163445">
    <property type="protein sequence ID" value="XDQ79421.1"/>
    <property type="molecule type" value="Genomic_DNA"/>
</dbReference>
<sequence>MTIITPPAWQQAGTYAARTDRLSVLTGLLGYHGSSADEASLRTRGGVRPSYQQQQLAVAAQATPNMTVAVSAGICYVQNKDVANYGAYTVVNDAPVNLTIAASSGSQYRKDTVCVQVLDAETLGTVNSASLVVVQGPYASTSGGTTRGTLPPNSIPLADVAVDAGVTSITNAKITDARAYQVAAGGVLPVVSTAMPDHPAPGQVMYATDTDTFLYGTSAGATRALLDSAGAGVGSFRQAMRTSDSAPMTNSTTQTADSQLTIPVVANARYALDAWIAFTATPGTDIKIDWTTPSGASGLYAALGTGIANYTDYDSSAVAFNVARGARGNAGTPQTISSRGTLTTGATAGSLTLRWAQNTSGAGATTVLGGSWIRLQRMA</sequence>
<reference evidence="1" key="1">
    <citation type="submission" date="2024-07" db="EMBL/GenBank/DDBJ databases">
        <authorList>
            <person name="Yu S.T."/>
        </authorList>
    </citation>
    <scope>NUCLEOTIDE SEQUENCE</scope>
    <source>
        <strain evidence="1">Y1</strain>
    </source>
</reference>
<name>A0AB39TJY7_9ACTN</name>
<evidence type="ECO:0000313" key="1">
    <source>
        <dbReference type="EMBL" id="XDQ79421.1"/>
    </source>
</evidence>
<accession>A0AB39TJY7</accession>
<protein>
    <recommendedName>
        <fullName evidence="2">Tail fiber protein</fullName>
    </recommendedName>
</protein>
<evidence type="ECO:0008006" key="2">
    <source>
        <dbReference type="Google" id="ProtNLM"/>
    </source>
</evidence>
<dbReference type="AlphaFoldDB" id="A0AB39TJY7"/>
<organism evidence="1">
    <name type="scientific">Streptomyces sp. Y1</name>
    <dbReference type="NCBI Taxonomy" id="3238634"/>
    <lineage>
        <taxon>Bacteria</taxon>
        <taxon>Bacillati</taxon>
        <taxon>Actinomycetota</taxon>
        <taxon>Actinomycetes</taxon>
        <taxon>Kitasatosporales</taxon>
        <taxon>Streptomycetaceae</taxon>
        <taxon>Streptomyces</taxon>
    </lineage>
</organism>
<gene>
    <name evidence="1" type="ORF">AB2U05_13585</name>
</gene>
<proteinExistence type="predicted"/>
<dbReference type="RefSeq" id="WP_369183334.1">
    <property type="nucleotide sequence ID" value="NZ_CP163445.1"/>
</dbReference>